<protein>
    <submittedName>
        <fullName evidence="1">Uncharacterized protein</fullName>
    </submittedName>
</protein>
<gene>
    <name evidence="1" type="ORF">FTOL_04927</name>
</gene>
<evidence type="ECO:0000313" key="2">
    <source>
        <dbReference type="Proteomes" id="UP001187734"/>
    </source>
</evidence>
<name>A0AAE8SGV3_9HYPO</name>
<organism evidence="1 2">
    <name type="scientific">Fusarium torulosum</name>
    <dbReference type="NCBI Taxonomy" id="33205"/>
    <lineage>
        <taxon>Eukaryota</taxon>
        <taxon>Fungi</taxon>
        <taxon>Dikarya</taxon>
        <taxon>Ascomycota</taxon>
        <taxon>Pezizomycotina</taxon>
        <taxon>Sordariomycetes</taxon>
        <taxon>Hypocreomycetidae</taxon>
        <taxon>Hypocreales</taxon>
        <taxon>Nectriaceae</taxon>
        <taxon>Fusarium</taxon>
    </lineage>
</organism>
<dbReference type="AlphaFoldDB" id="A0AAE8SGV3"/>
<dbReference type="EMBL" id="ONZP01000153">
    <property type="protein sequence ID" value="SPJ75196.1"/>
    <property type="molecule type" value="Genomic_DNA"/>
</dbReference>
<proteinExistence type="predicted"/>
<sequence length="76" mass="8356">MNTQGQTNYASHSSEAFQSLDACQTSFLLSFSKHTEPCFNVNATWVPNSLITRAIRSDAMRTRGPTFAGGLIFHST</sequence>
<keyword evidence="2" id="KW-1185">Reference proteome</keyword>
<comment type="caution">
    <text evidence="1">The sequence shown here is derived from an EMBL/GenBank/DDBJ whole genome shotgun (WGS) entry which is preliminary data.</text>
</comment>
<reference evidence="1" key="1">
    <citation type="submission" date="2018-03" db="EMBL/GenBank/DDBJ databases">
        <authorList>
            <person name="Guldener U."/>
        </authorList>
    </citation>
    <scope>NUCLEOTIDE SEQUENCE</scope>
</reference>
<accession>A0AAE8SGV3</accession>
<evidence type="ECO:0000313" key="1">
    <source>
        <dbReference type="EMBL" id="SPJ75196.1"/>
    </source>
</evidence>
<dbReference type="Proteomes" id="UP001187734">
    <property type="component" value="Unassembled WGS sequence"/>
</dbReference>